<evidence type="ECO:0000256" key="5">
    <source>
        <dbReference type="ARBA" id="ARBA00023136"/>
    </source>
</evidence>
<evidence type="ECO:0000256" key="4">
    <source>
        <dbReference type="ARBA" id="ARBA00022622"/>
    </source>
</evidence>
<protein>
    <submittedName>
        <fullName evidence="11">Variant surface glycoprotein (VSG), putative</fullName>
    </submittedName>
</protein>
<dbReference type="EMBL" id="CZPT02000620">
    <property type="protein sequence ID" value="SCU66821.1"/>
    <property type="molecule type" value="Genomic_DNA"/>
</dbReference>
<evidence type="ECO:0000259" key="10">
    <source>
        <dbReference type="Pfam" id="PF10659"/>
    </source>
</evidence>
<dbReference type="InterPro" id="IPR001812">
    <property type="entry name" value="Trypano_VSG_A_N_dom"/>
</dbReference>
<evidence type="ECO:0000256" key="1">
    <source>
        <dbReference type="ARBA" id="ARBA00002523"/>
    </source>
</evidence>
<keyword evidence="4" id="KW-0336">GPI-anchor</keyword>
<evidence type="ECO:0000256" key="8">
    <source>
        <dbReference type="SAM" id="SignalP"/>
    </source>
</evidence>
<evidence type="ECO:0000256" key="3">
    <source>
        <dbReference type="ARBA" id="ARBA00022475"/>
    </source>
</evidence>
<dbReference type="GO" id="GO:0042783">
    <property type="term" value="P:symbiont-mediated evasion of host immune response"/>
    <property type="evidence" value="ECO:0007669"/>
    <property type="project" value="InterPro"/>
</dbReference>
<dbReference type="GeneID" id="92382117"/>
<comment type="function">
    <text evidence="1">VSG forms a coat on the surface of the parasite. The trypanosome evades the immune response of the host by expressing a series of antigenically distinct VSGs from an estimated 1000 VSG genes.</text>
</comment>
<keyword evidence="3" id="KW-1003">Cell membrane</keyword>
<organism evidence="11 12">
    <name type="scientific">Trypanosoma equiperdum</name>
    <dbReference type="NCBI Taxonomy" id="5694"/>
    <lineage>
        <taxon>Eukaryota</taxon>
        <taxon>Discoba</taxon>
        <taxon>Euglenozoa</taxon>
        <taxon>Kinetoplastea</taxon>
        <taxon>Metakinetoplastina</taxon>
        <taxon>Trypanosomatida</taxon>
        <taxon>Trypanosomatidae</taxon>
        <taxon>Trypanosoma</taxon>
    </lineage>
</organism>
<dbReference type="Gene3D" id="3.90.150.10">
    <property type="entry name" value="Variant Surface Glycoprotein, subunit A domain 1"/>
    <property type="match status" value="1"/>
</dbReference>
<keyword evidence="8" id="KW-0732">Signal</keyword>
<dbReference type="GO" id="GO:0005886">
    <property type="term" value="C:plasma membrane"/>
    <property type="evidence" value="ECO:0007669"/>
    <property type="project" value="UniProtKB-SubCell"/>
</dbReference>
<evidence type="ECO:0000259" key="9">
    <source>
        <dbReference type="Pfam" id="PF00913"/>
    </source>
</evidence>
<dbReference type="Pfam" id="PF10659">
    <property type="entry name" value="Trypan_glycop_C"/>
    <property type="match status" value="1"/>
</dbReference>
<dbReference type="Gene3D" id="3.30.1680.30">
    <property type="match status" value="1"/>
</dbReference>
<dbReference type="InterPro" id="IPR019609">
    <property type="entry name" value="Variant_surf_glycoprt_trypan_C"/>
</dbReference>
<dbReference type="RefSeq" id="XP_067078222.1">
    <property type="nucleotide sequence ID" value="XM_067222121.1"/>
</dbReference>
<feature type="signal peptide" evidence="8">
    <location>
        <begin position="1"/>
        <end position="22"/>
    </location>
</feature>
<comment type="subcellular location">
    <subcellularLocation>
        <location evidence="2">Cell membrane</location>
        <topology evidence="2">Lipid-anchor</topology>
        <topology evidence="2">GPI-anchor</topology>
    </subcellularLocation>
</comment>
<evidence type="ECO:0000313" key="12">
    <source>
        <dbReference type="Proteomes" id="UP000195570"/>
    </source>
</evidence>
<dbReference type="Gene3D" id="1.10.470.10">
    <property type="entry name" value="Variant Surface Glycoprotein, subunit A, domain 2"/>
    <property type="match status" value="1"/>
</dbReference>
<feature type="chain" id="PRO_5009235344" evidence="8">
    <location>
        <begin position="23"/>
        <end position="508"/>
    </location>
</feature>
<reference evidence="11" key="1">
    <citation type="submission" date="2016-09" db="EMBL/GenBank/DDBJ databases">
        <authorList>
            <person name="Hebert L."/>
            <person name="Moumen B."/>
        </authorList>
    </citation>
    <scope>NUCLEOTIDE SEQUENCE [LARGE SCALE GENOMIC DNA]</scope>
    <source>
        <strain evidence="11">OVI</strain>
    </source>
</reference>
<dbReference type="Gene3D" id="3.30.1680.40">
    <property type="match status" value="1"/>
</dbReference>
<sequence length="508" mass="54920">MEARQLTAVAVILLIKLHLAETAGEAMKKTTWAPVCNLARELRKVPAKASSRLVTTAAASEAKSKAAYRLNLYAQQQEKAYKRIALIALSTAELDEVAAATKTQAELATDSIRATATTRELVGAIEGTMQVFESTSHSTGYCLGDGAAGQTDKISDLASEGCKAKMIDLATEAGPFNPAIIDKKGFKGLTQISGTNGMDQTDDGKCGLVTLGTAGQKAFISATTPKLSYELFKIDTSDQVTRATFQTLTGAVNRASDPLTKIAFHDSRLIEDDTRGQTTTDEQALLEETAKRSSIDQTITKLLKGIQRELDQTCLSNKVSQLKTEFYGTTGDKIKPLWGEVKQTSVQDLTATTPGKTKAIGLIPDIGELRLALAFYDLKSHNKIEKLSQEVTEANKDCKSKANAAEESCNEIGDDKPKCNNEKQCSYEDSKEAGKKCTYNASKAKEKGVPVAQTQTGGTETTTDKYKEKEQKDCKDGCKWEAETCKDSSILLNKQFSLSMAVSIVSFF</sequence>
<gene>
    <name evidence="11" type="ORF">TEOVI_000818300</name>
</gene>
<dbReference type="VEuPathDB" id="TriTrypDB:TEOVI_000818300"/>
<comment type="caution">
    <text evidence="11">The sequence shown here is derived from an EMBL/GenBank/DDBJ whole genome shotgun (WGS) entry which is preliminary data.</text>
</comment>
<keyword evidence="12" id="KW-1185">Reference proteome</keyword>
<dbReference type="Proteomes" id="UP000195570">
    <property type="component" value="Unassembled WGS sequence"/>
</dbReference>
<evidence type="ECO:0000256" key="6">
    <source>
        <dbReference type="ARBA" id="ARBA00023180"/>
    </source>
</evidence>
<proteinExistence type="predicted"/>
<keyword evidence="6" id="KW-0325">Glycoprotein</keyword>
<evidence type="ECO:0000313" key="11">
    <source>
        <dbReference type="EMBL" id="SCU66821.1"/>
    </source>
</evidence>
<name>A0A1G4I4M1_TRYEQ</name>
<dbReference type="SUPFAM" id="SSF58087">
    <property type="entry name" value="Variant surface glycoprotein (N-terminal domain)"/>
    <property type="match status" value="1"/>
</dbReference>
<feature type="domain" description="Trypanosome variant surface glycoprotein A-type N-terminal" evidence="9">
    <location>
        <begin position="10"/>
        <end position="376"/>
    </location>
</feature>
<accession>A0A1G4I4M1</accession>
<feature type="domain" description="Trypanosome variant surface glycoprotein C-terminal" evidence="10">
    <location>
        <begin position="409"/>
        <end position="507"/>
    </location>
</feature>
<dbReference type="AlphaFoldDB" id="A0A1G4I4M1"/>
<evidence type="ECO:0000256" key="7">
    <source>
        <dbReference type="ARBA" id="ARBA00023288"/>
    </source>
</evidence>
<dbReference type="GO" id="GO:0098552">
    <property type="term" value="C:side of membrane"/>
    <property type="evidence" value="ECO:0007669"/>
    <property type="project" value="UniProtKB-KW"/>
</dbReference>
<keyword evidence="7" id="KW-0449">Lipoprotein</keyword>
<dbReference type="Pfam" id="PF00913">
    <property type="entry name" value="Trypan_glycop"/>
    <property type="match status" value="1"/>
</dbReference>
<evidence type="ECO:0000256" key="2">
    <source>
        <dbReference type="ARBA" id="ARBA00004609"/>
    </source>
</evidence>
<keyword evidence="5" id="KW-0472">Membrane</keyword>